<keyword evidence="5" id="KW-0067">ATP-binding</keyword>
<dbReference type="InterPro" id="IPR023313">
    <property type="entry name" value="UBQ-conjugating_AS"/>
</dbReference>
<sequence>MAKQALLDAACGPACLLTGRRSYGQAGPAVCCQATRPPSPPRANDGPRSLWAWLGAAALTSWGGLVSPNCSPLLAILWWPSCVHMGAAIFDHMGQGGREGKGSARQVAVPERVEPTGRWPFSPPPQHLLRGWLLRSRLKFPIDYSYTPPAFRFLTKMWHPNIYETGGVCISILHPPVDDVQSSELPSERWNPTHNVRTIPSVISLLKEPNTFSWANVDASVMHRKWKESKDKHREYTDNIRKQVLGKVTRRPAFGGTVPIFNNLPRVPLRFKKVPIFGKNARQARERRENGKGIYGFRRLCPAPDEGSALFCNDYDEDAKAEADSGFGNDEDDSGNEES</sequence>
<evidence type="ECO:0000256" key="2">
    <source>
        <dbReference type="ARBA" id="ARBA00022786"/>
    </source>
</evidence>
<keyword evidence="5" id="KW-0547">Nucleotide-binding</keyword>
<dbReference type="InterPro" id="IPR050113">
    <property type="entry name" value="Ub_conjugating_enzyme"/>
</dbReference>
<dbReference type="InterPro" id="IPR016135">
    <property type="entry name" value="UBQ-conjugating_enzyme/RWD"/>
</dbReference>
<feature type="domain" description="UBC core" evidence="6">
    <location>
        <begin position="81"/>
        <end position="249"/>
    </location>
</feature>
<accession>A0AA40I6S1</accession>
<comment type="pathway">
    <text evidence="3">Protein modification.</text>
</comment>
<evidence type="ECO:0000256" key="3">
    <source>
        <dbReference type="ARBA" id="ARBA00043952"/>
    </source>
</evidence>
<feature type="active site" description="Glycyl thioester intermediate" evidence="4">
    <location>
        <position position="169"/>
    </location>
</feature>
<keyword evidence="1" id="KW-0808">Transferase</keyword>
<dbReference type="PANTHER" id="PTHR24067">
    <property type="entry name" value="UBIQUITIN-CONJUGATING ENZYME E2"/>
    <property type="match status" value="1"/>
</dbReference>
<comment type="similarity">
    <text evidence="5">Belongs to the ubiquitin-conjugating enzyme family.</text>
</comment>
<dbReference type="InterPro" id="IPR000608">
    <property type="entry name" value="UBC"/>
</dbReference>
<evidence type="ECO:0000256" key="5">
    <source>
        <dbReference type="RuleBase" id="RU362109"/>
    </source>
</evidence>
<dbReference type="GO" id="GO:0016740">
    <property type="term" value="F:transferase activity"/>
    <property type="evidence" value="ECO:0007669"/>
    <property type="project" value="UniProtKB-KW"/>
</dbReference>
<dbReference type="EMBL" id="JAULJE010000004">
    <property type="protein sequence ID" value="KAK1343656.1"/>
    <property type="molecule type" value="Genomic_DNA"/>
</dbReference>
<dbReference type="Gene3D" id="3.10.110.10">
    <property type="entry name" value="Ubiquitin Conjugating Enzyme"/>
    <property type="match status" value="1"/>
</dbReference>
<comment type="caution">
    <text evidence="7">The sequence shown here is derived from an EMBL/GenBank/DDBJ whole genome shotgun (WGS) entry which is preliminary data.</text>
</comment>
<evidence type="ECO:0000256" key="1">
    <source>
        <dbReference type="ARBA" id="ARBA00022679"/>
    </source>
</evidence>
<evidence type="ECO:0000259" key="6">
    <source>
        <dbReference type="PROSITE" id="PS50127"/>
    </source>
</evidence>
<dbReference type="SMART" id="SM00212">
    <property type="entry name" value="UBCc"/>
    <property type="match status" value="1"/>
</dbReference>
<dbReference type="GO" id="GO:0005524">
    <property type="term" value="F:ATP binding"/>
    <property type="evidence" value="ECO:0007669"/>
    <property type="project" value="UniProtKB-UniRule"/>
</dbReference>
<dbReference type="Pfam" id="PF00179">
    <property type="entry name" value="UQ_con"/>
    <property type="match status" value="1"/>
</dbReference>
<evidence type="ECO:0000313" key="8">
    <source>
        <dbReference type="Proteomes" id="UP001177744"/>
    </source>
</evidence>
<reference evidence="7" key="1">
    <citation type="submission" date="2023-06" db="EMBL/GenBank/DDBJ databases">
        <title>Reference genome for the Northern bat (Eptesicus nilssonii), a most northern bat species.</title>
        <authorList>
            <person name="Laine V.N."/>
            <person name="Pulliainen A.T."/>
            <person name="Lilley T.M."/>
        </authorList>
    </citation>
    <scope>NUCLEOTIDE SEQUENCE</scope>
    <source>
        <strain evidence="7">BLF_Eptnil</strain>
        <tissue evidence="7">Kidney</tissue>
    </source>
</reference>
<dbReference type="AlphaFoldDB" id="A0AA40I6S1"/>
<gene>
    <name evidence="7" type="ORF">QTO34_014209</name>
</gene>
<keyword evidence="8" id="KW-1185">Reference proteome</keyword>
<name>A0AA40I6S1_CNENI</name>
<keyword evidence="2 5" id="KW-0833">Ubl conjugation pathway</keyword>
<proteinExistence type="inferred from homology"/>
<evidence type="ECO:0000256" key="4">
    <source>
        <dbReference type="PROSITE-ProRule" id="PRU10133"/>
    </source>
</evidence>
<evidence type="ECO:0000313" key="7">
    <source>
        <dbReference type="EMBL" id="KAK1343656.1"/>
    </source>
</evidence>
<dbReference type="Proteomes" id="UP001177744">
    <property type="component" value="Unassembled WGS sequence"/>
</dbReference>
<protein>
    <recommendedName>
        <fullName evidence="6">UBC core domain-containing protein</fullName>
    </recommendedName>
</protein>
<dbReference type="PROSITE" id="PS50127">
    <property type="entry name" value="UBC_2"/>
    <property type="match status" value="1"/>
</dbReference>
<dbReference type="SUPFAM" id="SSF54495">
    <property type="entry name" value="UBC-like"/>
    <property type="match status" value="1"/>
</dbReference>
<organism evidence="7 8">
    <name type="scientific">Cnephaeus nilssonii</name>
    <name type="common">Northern bat</name>
    <name type="synonym">Eptesicus nilssonii</name>
    <dbReference type="NCBI Taxonomy" id="3371016"/>
    <lineage>
        <taxon>Eukaryota</taxon>
        <taxon>Metazoa</taxon>
        <taxon>Chordata</taxon>
        <taxon>Craniata</taxon>
        <taxon>Vertebrata</taxon>
        <taxon>Euteleostomi</taxon>
        <taxon>Mammalia</taxon>
        <taxon>Eutheria</taxon>
        <taxon>Laurasiatheria</taxon>
        <taxon>Chiroptera</taxon>
        <taxon>Yangochiroptera</taxon>
        <taxon>Vespertilionidae</taxon>
        <taxon>Cnephaeus</taxon>
    </lineage>
</organism>
<dbReference type="PROSITE" id="PS00183">
    <property type="entry name" value="UBC_1"/>
    <property type="match status" value="1"/>
</dbReference>